<evidence type="ECO:0000313" key="7">
    <source>
        <dbReference type="EMBL" id="MBB4688043.1"/>
    </source>
</evidence>
<comment type="similarity">
    <text evidence="1 3">Belongs to the TPP enzyme family.</text>
</comment>
<dbReference type="Pfam" id="PF00205">
    <property type="entry name" value="TPP_enzyme_M"/>
    <property type="match status" value="1"/>
</dbReference>
<dbReference type="GO" id="GO:0003984">
    <property type="term" value="F:acetolactate synthase activity"/>
    <property type="evidence" value="ECO:0007669"/>
    <property type="project" value="TreeGrafter"/>
</dbReference>
<accession>A0A840J2C4</accession>
<evidence type="ECO:0000256" key="3">
    <source>
        <dbReference type="RuleBase" id="RU362132"/>
    </source>
</evidence>
<evidence type="ECO:0000259" key="4">
    <source>
        <dbReference type="Pfam" id="PF00205"/>
    </source>
</evidence>
<dbReference type="Gene3D" id="3.40.50.970">
    <property type="match status" value="2"/>
</dbReference>
<protein>
    <submittedName>
        <fullName evidence="7">Thiamine pyrophosphate-dependent acetolactate synthase large subunit-like protein</fullName>
    </submittedName>
</protein>
<evidence type="ECO:0000259" key="6">
    <source>
        <dbReference type="Pfam" id="PF02776"/>
    </source>
</evidence>
<dbReference type="InterPro" id="IPR011766">
    <property type="entry name" value="TPP_enzyme_TPP-bd"/>
</dbReference>
<dbReference type="InterPro" id="IPR012000">
    <property type="entry name" value="Thiamin_PyroP_enz_cen_dom"/>
</dbReference>
<evidence type="ECO:0000259" key="5">
    <source>
        <dbReference type="Pfam" id="PF02775"/>
    </source>
</evidence>
<comment type="caution">
    <text evidence="7">The sequence shown here is derived from an EMBL/GenBank/DDBJ whole genome shotgun (WGS) entry which is preliminary data.</text>
</comment>
<keyword evidence="8" id="KW-1185">Reference proteome</keyword>
<dbReference type="InterPro" id="IPR045229">
    <property type="entry name" value="TPP_enz"/>
</dbReference>
<dbReference type="PANTHER" id="PTHR18968:SF13">
    <property type="entry name" value="ACETOLACTATE SYNTHASE CATALYTIC SUBUNIT, MITOCHONDRIAL"/>
    <property type="match status" value="1"/>
</dbReference>
<proteinExistence type="inferred from homology"/>
<keyword evidence="2 3" id="KW-0786">Thiamine pyrophosphate</keyword>
<dbReference type="SUPFAM" id="SSF52518">
    <property type="entry name" value="Thiamin diphosphate-binding fold (THDP-binding)"/>
    <property type="match status" value="2"/>
</dbReference>
<dbReference type="RefSeq" id="WP_184782797.1">
    <property type="nucleotide sequence ID" value="NZ_JACHMG010000001.1"/>
</dbReference>
<dbReference type="GO" id="GO:0005948">
    <property type="term" value="C:acetolactate synthase complex"/>
    <property type="evidence" value="ECO:0007669"/>
    <property type="project" value="TreeGrafter"/>
</dbReference>
<dbReference type="GO" id="GO:0030976">
    <property type="term" value="F:thiamine pyrophosphate binding"/>
    <property type="evidence" value="ECO:0007669"/>
    <property type="project" value="InterPro"/>
</dbReference>
<dbReference type="CDD" id="cd00568">
    <property type="entry name" value="TPP_enzymes"/>
    <property type="match status" value="1"/>
</dbReference>
<dbReference type="GO" id="GO:0050660">
    <property type="term" value="F:flavin adenine dinucleotide binding"/>
    <property type="evidence" value="ECO:0007669"/>
    <property type="project" value="TreeGrafter"/>
</dbReference>
<dbReference type="InterPro" id="IPR029061">
    <property type="entry name" value="THDP-binding"/>
</dbReference>
<feature type="domain" description="Thiamine pyrophosphate enzyme TPP-binding" evidence="5">
    <location>
        <begin position="379"/>
        <end position="523"/>
    </location>
</feature>
<dbReference type="Proteomes" id="UP000581769">
    <property type="component" value="Unassembled WGS sequence"/>
</dbReference>
<feature type="domain" description="Thiamine pyrophosphate enzyme central" evidence="4">
    <location>
        <begin position="185"/>
        <end position="316"/>
    </location>
</feature>
<evidence type="ECO:0000313" key="8">
    <source>
        <dbReference type="Proteomes" id="UP000581769"/>
    </source>
</evidence>
<dbReference type="EMBL" id="JACHMG010000001">
    <property type="protein sequence ID" value="MBB4688043.1"/>
    <property type="molecule type" value="Genomic_DNA"/>
</dbReference>
<sequence>MDVAQAVGMALGAFGVRRAFGVVGSGNFHFTNGLVRGGVEFVAARHEGGATTMADAYARCSGEVAVVSVHQGCGLGNATTGLGEAAKSRTPLLVVTGEATDPLSNFHIDQDGLARSVGASSVLVRSAGTALADVRRAYTQARRERRTVLLRLPLDVQAEQFDEQLLDGLAPIEPLPYPVASEVDVDALASALRQAKRPVFLCGRGARSARESLLELADLSGALLAEGAVAKGLFAGQQWAIGVSGGFSSPPAAELIRGADLVVGWGSALNDWTTAHGQLLGSEATLVQVDLEPAAIGRHRPVSLGILGDVGETAQAVTRRLVDEAHHSKGYRAQPVTGLHWRDQPYEDAGTEHVIDPRTLSIALDEFIPDNRVIGVDSGNFMGFPTMYLDVPDENGFCFTQAFQSIGLGLATTIGAALAQPARFPVAACGDGGFLMGIAELETAVRLELPMLIVVYNDHAYGAEVYFFEPDGHPADTVTFPDTDLAAIARGYGCDAVTVHTRADLTEVADRVAAGLTRPLVVDAKIAGFSAWWHRAAMTRH</sequence>
<dbReference type="InterPro" id="IPR012001">
    <property type="entry name" value="Thiamin_PyroP_enz_TPP-bd_dom"/>
</dbReference>
<feature type="domain" description="Thiamine pyrophosphate enzyme N-terminal TPP-binding" evidence="6">
    <location>
        <begin position="1"/>
        <end position="105"/>
    </location>
</feature>
<evidence type="ECO:0000256" key="2">
    <source>
        <dbReference type="ARBA" id="ARBA00023052"/>
    </source>
</evidence>
<dbReference type="SUPFAM" id="SSF52467">
    <property type="entry name" value="DHS-like NAD/FAD-binding domain"/>
    <property type="match status" value="1"/>
</dbReference>
<dbReference type="PANTHER" id="PTHR18968">
    <property type="entry name" value="THIAMINE PYROPHOSPHATE ENZYMES"/>
    <property type="match status" value="1"/>
</dbReference>
<dbReference type="Pfam" id="PF02775">
    <property type="entry name" value="TPP_enzyme_C"/>
    <property type="match status" value="1"/>
</dbReference>
<name>A0A840J2C4_9PSEU</name>
<dbReference type="Gene3D" id="3.40.50.1220">
    <property type="entry name" value="TPP-binding domain"/>
    <property type="match status" value="1"/>
</dbReference>
<dbReference type="InterPro" id="IPR029035">
    <property type="entry name" value="DHS-like_NAD/FAD-binding_dom"/>
</dbReference>
<organism evidence="7 8">
    <name type="scientific">Amycolatopsis jiangsuensis</name>
    <dbReference type="NCBI Taxonomy" id="1181879"/>
    <lineage>
        <taxon>Bacteria</taxon>
        <taxon>Bacillati</taxon>
        <taxon>Actinomycetota</taxon>
        <taxon>Actinomycetes</taxon>
        <taxon>Pseudonocardiales</taxon>
        <taxon>Pseudonocardiaceae</taxon>
        <taxon>Amycolatopsis</taxon>
    </lineage>
</organism>
<dbReference type="AlphaFoldDB" id="A0A840J2C4"/>
<gene>
    <name evidence="7" type="ORF">BJY18_005528</name>
</gene>
<dbReference type="Pfam" id="PF02776">
    <property type="entry name" value="TPP_enzyme_N"/>
    <property type="match status" value="1"/>
</dbReference>
<dbReference type="GO" id="GO:0009099">
    <property type="term" value="P:L-valine biosynthetic process"/>
    <property type="evidence" value="ECO:0007669"/>
    <property type="project" value="TreeGrafter"/>
</dbReference>
<evidence type="ECO:0000256" key="1">
    <source>
        <dbReference type="ARBA" id="ARBA00007812"/>
    </source>
</evidence>
<dbReference type="CDD" id="cd07035">
    <property type="entry name" value="TPP_PYR_POX_like"/>
    <property type="match status" value="1"/>
</dbReference>
<dbReference type="GO" id="GO:0009097">
    <property type="term" value="P:isoleucine biosynthetic process"/>
    <property type="evidence" value="ECO:0007669"/>
    <property type="project" value="TreeGrafter"/>
</dbReference>
<reference evidence="7 8" key="1">
    <citation type="submission" date="2020-08" db="EMBL/GenBank/DDBJ databases">
        <title>Sequencing the genomes of 1000 actinobacteria strains.</title>
        <authorList>
            <person name="Klenk H.-P."/>
        </authorList>
    </citation>
    <scope>NUCLEOTIDE SEQUENCE [LARGE SCALE GENOMIC DNA]</scope>
    <source>
        <strain evidence="7 8">DSM 45859</strain>
    </source>
</reference>
<dbReference type="GO" id="GO:0000287">
    <property type="term" value="F:magnesium ion binding"/>
    <property type="evidence" value="ECO:0007669"/>
    <property type="project" value="InterPro"/>
</dbReference>